<evidence type="ECO:0000313" key="3">
    <source>
        <dbReference type="Proteomes" id="UP001165289"/>
    </source>
</evidence>
<feature type="domain" description="C2" evidence="1">
    <location>
        <begin position="137"/>
        <end position="253"/>
    </location>
</feature>
<dbReference type="InterPro" id="IPR035892">
    <property type="entry name" value="C2_domain_sf"/>
</dbReference>
<dbReference type="PANTHER" id="PTHR16461">
    <property type="entry name" value="TOLL-INTERACTING PROTEIN"/>
    <property type="match status" value="1"/>
</dbReference>
<dbReference type="GO" id="GO:0043130">
    <property type="term" value="F:ubiquitin binding"/>
    <property type="evidence" value="ECO:0007669"/>
    <property type="project" value="TreeGrafter"/>
</dbReference>
<reference evidence="2 3" key="1">
    <citation type="journal article" date="2023" name="BMC Biol.">
        <title>The compact genome of the sponge Oopsacas minuta (Hexactinellida) is lacking key metazoan core genes.</title>
        <authorList>
            <person name="Santini S."/>
            <person name="Schenkelaars Q."/>
            <person name="Jourda C."/>
            <person name="Duchesne M."/>
            <person name="Belahbib H."/>
            <person name="Rocher C."/>
            <person name="Selva M."/>
            <person name="Riesgo A."/>
            <person name="Vervoort M."/>
            <person name="Leys S.P."/>
            <person name="Kodjabachian L."/>
            <person name="Le Bivic A."/>
            <person name="Borchiellini C."/>
            <person name="Claverie J.M."/>
            <person name="Renard E."/>
        </authorList>
    </citation>
    <scope>NUCLEOTIDE SEQUENCE [LARGE SCALE GENOMIC DNA]</scope>
    <source>
        <strain evidence="2">SPO-2</strain>
    </source>
</reference>
<comment type="caution">
    <text evidence="2">The sequence shown here is derived from an EMBL/GenBank/DDBJ whole genome shotgun (WGS) entry which is preliminary data.</text>
</comment>
<accession>A0AAV7JPW3</accession>
<gene>
    <name evidence="2" type="ORF">LOD99_5712</name>
</gene>
<dbReference type="GO" id="GO:0005737">
    <property type="term" value="C:cytoplasm"/>
    <property type="evidence" value="ECO:0007669"/>
    <property type="project" value="TreeGrafter"/>
</dbReference>
<evidence type="ECO:0000313" key="2">
    <source>
        <dbReference type="EMBL" id="KAI6650872.1"/>
    </source>
</evidence>
<keyword evidence="3" id="KW-1185">Reference proteome</keyword>
<dbReference type="AlphaFoldDB" id="A0AAV7JPW3"/>
<protein>
    <submittedName>
        <fullName evidence="2">Toll-interacting protein B-like</fullName>
    </submittedName>
</protein>
<dbReference type="PROSITE" id="PS50004">
    <property type="entry name" value="C2"/>
    <property type="match status" value="1"/>
</dbReference>
<dbReference type="Pfam" id="PF00168">
    <property type="entry name" value="C2"/>
    <property type="match status" value="1"/>
</dbReference>
<dbReference type="Gene3D" id="2.60.40.150">
    <property type="entry name" value="C2 domain"/>
    <property type="match status" value="1"/>
</dbReference>
<dbReference type="Proteomes" id="UP001165289">
    <property type="component" value="Unassembled WGS sequence"/>
</dbReference>
<proteinExistence type="predicted"/>
<name>A0AAV7JPW3_9METZ</name>
<dbReference type="SUPFAM" id="SSF49562">
    <property type="entry name" value="C2 domain (Calcium/lipid-binding domain, CaLB)"/>
    <property type="match status" value="1"/>
</dbReference>
<dbReference type="EMBL" id="JAKMXF010000309">
    <property type="protein sequence ID" value="KAI6650872.1"/>
    <property type="molecule type" value="Genomic_DNA"/>
</dbReference>
<dbReference type="InterPro" id="IPR000008">
    <property type="entry name" value="C2_dom"/>
</dbReference>
<dbReference type="GO" id="GO:0031624">
    <property type="term" value="F:ubiquitin conjugating enzyme binding"/>
    <property type="evidence" value="ECO:0007669"/>
    <property type="project" value="TreeGrafter"/>
</dbReference>
<dbReference type="PANTHER" id="PTHR16461:SF5">
    <property type="entry name" value="TOLL-INTERACTING PROTEIN"/>
    <property type="match status" value="1"/>
</dbReference>
<organism evidence="2 3">
    <name type="scientific">Oopsacas minuta</name>
    <dbReference type="NCBI Taxonomy" id="111878"/>
    <lineage>
        <taxon>Eukaryota</taxon>
        <taxon>Metazoa</taxon>
        <taxon>Porifera</taxon>
        <taxon>Hexactinellida</taxon>
        <taxon>Hexasterophora</taxon>
        <taxon>Lyssacinosida</taxon>
        <taxon>Leucopsacidae</taxon>
        <taxon>Oopsacas</taxon>
    </lineage>
</organism>
<evidence type="ECO:0000259" key="1">
    <source>
        <dbReference type="PROSITE" id="PS50004"/>
    </source>
</evidence>
<sequence>MATNLPKNFTNKEIAQFDSVATEIRNVFNPLIAELIARRDNLLKYLSNLKSDYADKEMIRITAIGEIENAQQHMHQLSLKVNANISVHKDATDVYSKRLQELKTPTKLPHPYFNYPRLEELQKFITEFGEISETEMIKSTLSPISSLPSQTYVGRLTLTVSHARLNKSYSRFIMDPYCKLNISNTDYETVCAVNDGKDPKWDGLFHVALLNNSTGLDLEIFDRRSFASDLRIAQAHIEIPARVFDGELVEEWFPLDGKLGEGKEAYTRIENTYQTPTSGIQLPQTRRTKTLIREFGEISESENVLNNDKPQNEETISSLVSCNTQPKQTKDPNHIGRLSVTIIEARLNKSYGRFRMNLYCRLTIDIPTAVFYREFVKEWYPSDGKLGEGKEGTILTMLSSNSHSSIHGHVHL</sequence>
<dbReference type="GO" id="GO:0006511">
    <property type="term" value="P:ubiquitin-dependent protein catabolic process"/>
    <property type="evidence" value="ECO:0007669"/>
    <property type="project" value="TreeGrafter"/>
</dbReference>